<sequence>MHDAVDAKVEKLQRQLDFYVKNARDNELKLHRFQKQELEFIKSAGLKELLENFFFSYRQRFKHDAVSLLLLDSDYEIRRILDNLGIEQQRYPELYLTDSTDILESIFGRHLRPLLGSEKTLYNEQLFSAQEHPLLSIAAFPLVRQNRLIGSFNIGSLSSERYTKHSATDFLQRIVEIFAVCFENAINNEKIKLLGLLDPLTGVHNRRYFDQRLTEELSRALRQQKPLSFLFLDIDHFKTFNDNHGHQVGDQVLQAVASMIKSQMRLSDVLSRFGGEEFAILLTNTAEMEAMEIAERIRQNIERLKLEVNEDRELSVTLSAGCSTLEAHQDQQYHDALADQLVAAADAALYTAKKEGRNRVRFRAIKKE</sequence>
<dbReference type="AlphaFoldDB" id="A0A3B1BD82"/>
<dbReference type="Pfam" id="PF04340">
    <property type="entry name" value="DUF484"/>
    <property type="match status" value="1"/>
</dbReference>
<dbReference type="PANTHER" id="PTHR45138">
    <property type="entry name" value="REGULATORY COMPONENTS OF SENSORY TRANSDUCTION SYSTEM"/>
    <property type="match status" value="1"/>
</dbReference>
<dbReference type="InterPro" id="IPR029016">
    <property type="entry name" value="GAF-like_dom_sf"/>
</dbReference>
<dbReference type="PROSITE" id="PS50887">
    <property type="entry name" value="GGDEF"/>
    <property type="match status" value="1"/>
</dbReference>
<dbReference type="InterPro" id="IPR029787">
    <property type="entry name" value="Nucleotide_cyclase"/>
</dbReference>
<dbReference type="SUPFAM" id="SSF55073">
    <property type="entry name" value="Nucleotide cyclase"/>
    <property type="match status" value="1"/>
</dbReference>
<dbReference type="SUPFAM" id="SSF55781">
    <property type="entry name" value="GAF domain-like"/>
    <property type="match status" value="1"/>
</dbReference>
<name>A0A3B1BD82_9ZZZZ</name>
<dbReference type="GO" id="GO:0005886">
    <property type="term" value="C:plasma membrane"/>
    <property type="evidence" value="ECO:0007669"/>
    <property type="project" value="TreeGrafter"/>
</dbReference>
<feature type="domain" description="GGDEF" evidence="2">
    <location>
        <begin position="225"/>
        <end position="365"/>
    </location>
</feature>
<organism evidence="3">
    <name type="scientific">hydrothermal vent metagenome</name>
    <dbReference type="NCBI Taxonomy" id="652676"/>
    <lineage>
        <taxon>unclassified sequences</taxon>
        <taxon>metagenomes</taxon>
        <taxon>ecological metagenomes</taxon>
    </lineage>
</organism>
<keyword evidence="1" id="KW-0175">Coiled coil</keyword>
<dbReference type="Pfam" id="PF00990">
    <property type="entry name" value="GGDEF"/>
    <property type="match status" value="1"/>
</dbReference>
<evidence type="ECO:0000256" key="1">
    <source>
        <dbReference type="SAM" id="Coils"/>
    </source>
</evidence>
<dbReference type="InterPro" id="IPR043128">
    <property type="entry name" value="Rev_trsase/Diguanyl_cyclase"/>
</dbReference>
<evidence type="ECO:0000259" key="2">
    <source>
        <dbReference type="PROSITE" id="PS50887"/>
    </source>
</evidence>
<dbReference type="FunFam" id="3.30.70.270:FF:000001">
    <property type="entry name" value="Diguanylate cyclase domain protein"/>
    <property type="match status" value="1"/>
</dbReference>
<dbReference type="Gene3D" id="3.30.70.270">
    <property type="match status" value="1"/>
</dbReference>
<dbReference type="NCBIfam" id="TIGR00254">
    <property type="entry name" value="GGDEF"/>
    <property type="match status" value="1"/>
</dbReference>
<dbReference type="InterPro" id="IPR050469">
    <property type="entry name" value="Diguanylate_Cyclase"/>
</dbReference>
<dbReference type="PANTHER" id="PTHR45138:SF9">
    <property type="entry name" value="DIGUANYLATE CYCLASE DGCM-RELATED"/>
    <property type="match status" value="1"/>
</dbReference>
<feature type="coiled-coil region" evidence="1">
    <location>
        <begin position="287"/>
        <end position="314"/>
    </location>
</feature>
<accession>A0A3B1BD82</accession>
<dbReference type="CDD" id="cd01949">
    <property type="entry name" value="GGDEF"/>
    <property type="match status" value="1"/>
</dbReference>
<proteinExistence type="predicted"/>
<feature type="coiled-coil region" evidence="1">
    <location>
        <begin position="2"/>
        <end position="29"/>
    </location>
</feature>
<protein>
    <recommendedName>
        <fullName evidence="2">GGDEF domain-containing protein</fullName>
    </recommendedName>
</protein>
<dbReference type="GO" id="GO:0052621">
    <property type="term" value="F:diguanylate cyclase activity"/>
    <property type="evidence" value="ECO:0007669"/>
    <property type="project" value="TreeGrafter"/>
</dbReference>
<dbReference type="InterPro" id="IPR000160">
    <property type="entry name" value="GGDEF_dom"/>
</dbReference>
<evidence type="ECO:0000313" key="3">
    <source>
        <dbReference type="EMBL" id="VAX12311.1"/>
    </source>
</evidence>
<dbReference type="GO" id="GO:1902201">
    <property type="term" value="P:negative regulation of bacterial-type flagellum-dependent cell motility"/>
    <property type="evidence" value="ECO:0007669"/>
    <property type="project" value="TreeGrafter"/>
</dbReference>
<dbReference type="EMBL" id="UOFZ01000029">
    <property type="protein sequence ID" value="VAX12311.1"/>
    <property type="molecule type" value="Genomic_DNA"/>
</dbReference>
<dbReference type="InterPro" id="IPR007435">
    <property type="entry name" value="DUF484"/>
</dbReference>
<dbReference type="Gene3D" id="3.30.450.40">
    <property type="match status" value="1"/>
</dbReference>
<dbReference type="GO" id="GO:0043709">
    <property type="term" value="P:cell adhesion involved in single-species biofilm formation"/>
    <property type="evidence" value="ECO:0007669"/>
    <property type="project" value="TreeGrafter"/>
</dbReference>
<dbReference type="SMART" id="SM00267">
    <property type="entry name" value="GGDEF"/>
    <property type="match status" value="1"/>
</dbReference>
<gene>
    <name evidence="3" type="ORF">MNBD_GAMMA24-111</name>
</gene>
<reference evidence="3" key="1">
    <citation type="submission" date="2018-06" db="EMBL/GenBank/DDBJ databases">
        <authorList>
            <person name="Zhirakovskaya E."/>
        </authorList>
    </citation>
    <scope>NUCLEOTIDE SEQUENCE</scope>
</reference>